<comment type="caution">
    <text evidence="1">The sequence shown here is derived from an EMBL/GenBank/DDBJ whole genome shotgun (WGS) entry which is preliminary data.</text>
</comment>
<evidence type="ECO:0000313" key="1">
    <source>
        <dbReference type="EMBL" id="KFC09173.1"/>
    </source>
</evidence>
<dbReference type="AlphaFoldDB" id="A0A085AG28"/>
<gene>
    <name evidence="1" type="ORF">GTGU_01112</name>
</gene>
<proteinExistence type="predicted"/>
<dbReference type="EMBL" id="JMTB01000043">
    <property type="protein sequence ID" value="KFC09173.1"/>
    <property type="molecule type" value="Genomic_DNA"/>
</dbReference>
<evidence type="ECO:0000313" key="2">
    <source>
        <dbReference type="Proteomes" id="UP000028630"/>
    </source>
</evidence>
<dbReference type="RefSeq" id="WP_038154746.1">
    <property type="nucleotide sequence ID" value="NZ_JMTB01000043.1"/>
</dbReference>
<organism evidence="1 2">
    <name type="scientific">Trabulsiella guamensis ATCC 49490</name>
    <dbReference type="NCBI Taxonomy" id="1005994"/>
    <lineage>
        <taxon>Bacteria</taxon>
        <taxon>Pseudomonadati</taxon>
        <taxon>Pseudomonadota</taxon>
        <taxon>Gammaproteobacteria</taxon>
        <taxon>Enterobacterales</taxon>
        <taxon>Enterobacteriaceae</taxon>
        <taxon>Trabulsiella</taxon>
    </lineage>
</organism>
<name>A0A085AG28_9ENTR</name>
<accession>A0A085AG28</accession>
<keyword evidence="2" id="KW-1185">Reference proteome</keyword>
<protein>
    <submittedName>
        <fullName evidence="1">Uncharacterized protein</fullName>
    </submittedName>
</protein>
<reference evidence="2" key="1">
    <citation type="submission" date="2014-05" db="EMBL/GenBank/DDBJ databases">
        <title>ATOL: Assembling a taxonomically balanced genome-scale reconstruction of the evolutionary history of the Enterobacteriaceae.</title>
        <authorList>
            <person name="Plunkett G. III"/>
            <person name="Neeno-Eckwall E.C."/>
            <person name="Glasner J.D."/>
            <person name="Perna N.T."/>
        </authorList>
    </citation>
    <scope>NUCLEOTIDE SEQUENCE [LARGE SCALE GENOMIC DNA]</scope>
    <source>
        <strain evidence="2">ATCC 49490</strain>
    </source>
</reference>
<sequence>MTKPFTPLIYSELTVRHPDFIDLAEHADSATQCDYCRALNQALILLPKNEQVQIPLRGLLHDVVGFMAGELKAPRFCQA</sequence>
<dbReference type="Proteomes" id="UP000028630">
    <property type="component" value="Unassembled WGS sequence"/>
</dbReference>
<dbReference type="OrthoDB" id="6631664at2"/>